<feature type="non-terminal residue" evidence="2">
    <location>
        <position position="1"/>
    </location>
</feature>
<dbReference type="Proteomes" id="UP000288216">
    <property type="component" value="Unassembled WGS sequence"/>
</dbReference>
<feature type="transmembrane region" description="Helical" evidence="1">
    <location>
        <begin position="24"/>
        <end position="47"/>
    </location>
</feature>
<keyword evidence="1" id="KW-1133">Transmembrane helix</keyword>
<keyword evidence="1" id="KW-0812">Transmembrane</keyword>
<dbReference type="GO" id="GO:0033619">
    <property type="term" value="P:membrane protein proteolysis"/>
    <property type="evidence" value="ECO:0007669"/>
    <property type="project" value="TreeGrafter"/>
</dbReference>
<dbReference type="GO" id="GO:0042500">
    <property type="term" value="F:aspartic endopeptidase activity, intramembrane cleaving"/>
    <property type="evidence" value="ECO:0007669"/>
    <property type="project" value="InterPro"/>
</dbReference>
<feature type="transmembrane region" description="Helical" evidence="1">
    <location>
        <begin position="53"/>
        <end position="75"/>
    </location>
</feature>
<feature type="transmembrane region" description="Helical" evidence="1">
    <location>
        <begin position="96"/>
        <end position="113"/>
    </location>
</feature>
<dbReference type="OrthoDB" id="29661at2759"/>
<keyword evidence="1" id="KW-0472">Membrane</keyword>
<reference evidence="2 3" key="1">
    <citation type="journal article" date="2018" name="Nat. Ecol. Evol.">
        <title>Shark genomes provide insights into elasmobranch evolution and the origin of vertebrates.</title>
        <authorList>
            <person name="Hara Y"/>
            <person name="Yamaguchi K"/>
            <person name="Onimaru K"/>
            <person name="Kadota M"/>
            <person name="Koyanagi M"/>
            <person name="Keeley SD"/>
            <person name="Tatsumi K"/>
            <person name="Tanaka K"/>
            <person name="Motone F"/>
            <person name="Kageyama Y"/>
            <person name="Nozu R"/>
            <person name="Adachi N"/>
            <person name="Nishimura O"/>
            <person name="Nakagawa R"/>
            <person name="Tanegashima C"/>
            <person name="Kiyatake I"/>
            <person name="Matsumoto R"/>
            <person name="Murakumo K"/>
            <person name="Nishida K"/>
            <person name="Terakita A"/>
            <person name="Kuratani S"/>
            <person name="Sato K"/>
            <person name="Hyodo S Kuraku.S."/>
        </authorList>
    </citation>
    <scope>NUCLEOTIDE SEQUENCE [LARGE SCALE GENOMIC DNA]</scope>
</reference>
<dbReference type="InterPro" id="IPR007369">
    <property type="entry name" value="Peptidase_A22B_SPP"/>
</dbReference>
<proteinExistence type="predicted"/>
<dbReference type="AlphaFoldDB" id="A0A401QCU2"/>
<protein>
    <submittedName>
        <fullName evidence="2">Uncharacterized protein</fullName>
    </submittedName>
</protein>
<accession>A0A401QCU2</accession>
<name>A0A401QCU2_SCYTO</name>
<gene>
    <name evidence="2" type="ORF">scyTo_0023547</name>
</gene>
<dbReference type="Pfam" id="PF04258">
    <property type="entry name" value="Peptidase_A22B"/>
    <property type="match status" value="1"/>
</dbReference>
<keyword evidence="3" id="KW-1185">Reference proteome</keyword>
<feature type="non-terminal residue" evidence="2">
    <location>
        <position position="117"/>
    </location>
</feature>
<dbReference type="GO" id="GO:0005765">
    <property type="term" value="C:lysosomal membrane"/>
    <property type="evidence" value="ECO:0007669"/>
    <property type="project" value="TreeGrafter"/>
</dbReference>
<sequence length="117" mass="13471">ESSSPSESRPQVYEGSKTKETGNILTPVTVVIFVIICSAMIVLLYFFYKWLVYLVIGIFALAAAVSLFNCLAALVKRIPHWKYKFTFRRRSIEVRLLILAVFCITMSIIWLVFRNDD</sequence>
<organism evidence="2 3">
    <name type="scientific">Scyliorhinus torazame</name>
    <name type="common">Cloudy catshark</name>
    <name type="synonym">Catulus torazame</name>
    <dbReference type="NCBI Taxonomy" id="75743"/>
    <lineage>
        <taxon>Eukaryota</taxon>
        <taxon>Metazoa</taxon>
        <taxon>Chordata</taxon>
        <taxon>Craniata</taxon>
        <taxon>Vertebrata</taxon>
        <taxon>Chondrichthyes</taxon>
        <taxon>Elasmobranchii</taxon>
        <taxon>Galeomorphii</taxon>
        <taxon>Galeoidea</taxon>
        <taxon>Carcharhiniformes</taxon>
        <taxon>Scyliorhinidae</taxon>
        <taxon>Scyliorhinus</taxon>
    </lineage>
</organism>
<evidence type="ECO:0000256" key="1">
    <source>
        <dbReference type="SAM" id="Phobius"/>
    </source>
</evidence>
<dbReference type="EMBL" id="BFAA01030564">
    <property type="protein sequence ID" value="GCB83200.1"/>
    <property type="molecule type" value="Genomic_DNA"/>
</dbReference>
<dbReference type="GO" id="GO:0030660">
    <property type="term" value="C:Golgi-associated vesicle membrane"/>
    <property type="evidence" value="ECO:0007669"/>
    <property type="project" value="TreeGrafter"/>
</dbReference>
<evidence type="ECO:0000313" key="3">
    <source>
        <dbReference type="Proteomes" id="UP000288216"/>
    </source>
</evidence>
<dbReference type="PANTHER" id="PTHR12174">
    <property type="entry name" value="SIGNAL PEPTIDE PEPTIDASE"/>
    <property type="match status" value="1"/>
</dbReference>
<dbReference type="GO" id="GO:0098553">
    <property type="term" value="C:lumenal side of endoplasmic reticulum membrane"/>
    <property type="evidence" value="ECO:0007669"/>
    <property type="project" value="TreeGrafter"/>
</dbReference>
<comment type="caution">
    <text evidence="2">The sequence shown here is derived from an EMBL/GenBank/DDBJ whole genome shotgun (WGS) entry which is preliminary data.</text>
</comment>
<evidence type="ECO:0000313" key="2">
    <source>
        <dbReference type="EMBL" id="GCB83200.1"/>
    </source>
</evidence>
<dbReference type="GO" id="GO:0098554">
    <property type="term" value="C:cytoplasmic side of endoplasmic reticulum membrane"/>
    <property type="evidence" value="ECO:0007669"/>
    <property type="project" value="TreeGrafter"/>
</dbReference>
<dbReference type="PANTHER" id="PTHR12174:SF34">
    <property type="entry name" value="SIGNAL PEPTIDE PEPTIDASE-LIKE 2A"/>
    <property type="match status" value="1"/>
</dbReference>